<proteinExistence type="predicted"/>
<accession>A0ACB8HQ70</accession>
<comment type="caution">
    <text evidence="1">The sequence shown here is derived from an EMBL/GenBank/DDBJ whole genome shotgun (WGS) entry which is preliminary data.</text>
</comment>
<sequence length="443" mass="47105">MKKGSRKAVVTSEVGLTKPAPAVVPKVNVQATDLEVEKWKGDILVVGLFEGSSSLGFEEEEENAGELKKLDDFVGGVLKEIASEEEFKGKVGQSSFARLAGYGFKRVGLGKLEAVVVEEGKTPSTKPWKGLGESVAAEDTRYKSEYKSPAIEKVELIGLGAGMEIQAQLSHTVQQCAGVLADEAENIATAHDDVLLAKILDKEECEALKMGEYLGVAAASSNPPKFIHFRYTPPSGNVKTKLAITGLGSMIEVMKLDMEGAAAAFGAAKAIASTKPLSMEVNFIVAASENMISGGGMRLVNHTDAEGRLTLADALVYAGQLKVNKIVDLATLTGACIVALGTDIGGIFTPSDELAEELSVASTKAGEKFWRMPMEEGYWELMKFNIADFVNTGSRADGCTQFVDEKLPWAHLDIAGSVWKDKTGGTGFAVSTLVEWVVKNSSA</sequence>
<protein>
    <submittedName>
        <fullName evidence="1">Uncharacterized protein</fullName>
    </submittedName>
</protein>
<gene>
    <name evidence="1" type="ORF">CY35_07G109500</name>
</gene>
<keyword evidence="2" id="KW-1185">Reference proteome</keyword>
<evidence type="ECO:0000313" key="1">
    <source>
        <dbReference type="EMBL" id="KAH9557910.1"/>
    </source>
</evidence>
<dbReference type="EMBL" id="CM038913">
    <property type="protein sequence ID" value="KAH9557910.1"/>
    <property type="molecule type" value="Genomic_DNA"/>
</dbReference>
<dbReference type="Proteomes" id="UP000828922">
    <property type="component" value="Linkage Group LG07"/>
</dbReference>
<reference evidence="2" key="1">
    <citation type="journal article" date="2022" name="New Phytol.">
        <title>Phylogenomic structure and speciation in an emerging model: the Sphagnum magellanicum complex (Bryophyta).</title>
        <authorList>
            <person name="Shaw A.J."/>
            <person name="Piatkowski B."/>
            <person name="Duffy A.M."/>
            <person name="Aguero B."/>
            <person name="Imwattana K."/>
            <person name="Nieto-Lugilde M."/>
            <person name="Healey A."/>
            <person name="Weston D.J."/>
            <person name="Patel M.N."/>
            <person name="Schmutz J."/>
            <person name="Grimwood J."/>
            <person name="Yavitt J.B."/>
            <person name="Hassel K."/>
            <person name="Stenoien H.K."/>
            <person name="Flatberg K.I."/>
            <person name="Bickford C.P."/>
            <person name="Hicks K.A."/>
        </authorList>
    </citation>
    <scope>NUCLEOTIDE SEQUENCE [LARGE SCALE GENOMIC DNA]</scope>
</reference>
<name>A0ACB8HQ70_9BRYO</name>
<organism evidence="1 2">
    <name type="scientific">Sphagnum magellanicum</name>
    <dbReference type="NCBI Taxonomy" id="128215"/>
    <lineage>
        <taxon>Eukaryota</taxon>
        <taxon>Viridiplantae</taxon>
        <taxon>Streptophyta</taxon>
        <taxon>Embryophyta</taxon>
        <taxon>Bryophyta</taxon>
        <taxon>Sphagnophytina</taxon>
        <taxon>Sphagnopsida</taxon>
        <taxon>Sphagnales</taxon>
        <taxon>Sphagnaceae</taxon>
        <taxon>Sphagnum</taxon>
    </lineage>
</organism>
<evidence type="ECO:0000313" key="2">
    <source>
        <dbReference type="Proteomes" id="UP000828922"/>
    </source>
</evidence>